<dbReference type="InterPro" id="IPR015854">
    <property type="entry name" value="ABC_transpr_LolD-like"/>
</dbReference>
<organism evidence="6 7">
    <name type="scientific">Auraticoccus monumenti</name>
    <dbReference type="NCBI Taxonomy" id="675864"/>
    <lineage>
        <taxon>Bacteria</taxon>
        <taxon>Bacillati</taxon>
        <taxon>Actinomycetota</taxon>
        <taxon>Actinomycetes</taxon>
        <taxon>Propionibacteriales</taxon>
        <taxon>Propionibacteriaceae</taxon>
        <taxon>Auraticoccus</taxon>
    </lineage>
</organism>
<dbReference type="PANTHER" id="PTHR24220:SF685">
    <property type="entry name" value="ABC TRANSPORTER RELATED"/>
    <property type="match status" value="1"/>
</dbReference>
<dbReference type="InterPro" id="IPR003439">
    <property type="entry name" value="ABC_transporter-like_ATP-bd"/>
</dbReference>
<gene>
    <name evidence="6" type="ORF">SAMN04489747_0687</name>
</gene>
<dbReference type="FunFam" id="3.40.50.300:FF:000032">
    <property type="entry name" value="Export ABC transporter ATP-binding protein"/>
    <property type="match status" value="1"/>
</dbReference>
<dbReference type="InterPro" id="IPR003593">
    <property type="entry name" value="AAA+_ATPase"/>
</dbReference>
<dbReference type="PROSITE" id="PS00211">
    <property type="entry name" value="ABC_TRANSPORTER_1"/>
    <property type="match status" value="1"/>
</dbReference>
<dbReference type="GO" id="GO:0016887">
    <property type="term" value="F:ATP hydrolysis activity"/>
    <property type="evidence" value="ECO:0007669"/>
    <property type="project" value="InterPro"/>
</dbReference>
<dbReference type="CDD" id="cd03255">
    <property type="entry name" value="ABC_MJ0796_LolCDE_FtsE"/>
    <property type="match status" value="1"/>
</dbReference>
<dbReference type="STRING" id="675864.SAMN04489747_0687"/>
<dbReference type="PROSITE" id="PS50893">
    <property type="entry name" value="ABC_TRANSPORTER_2"/>
    <property type="match status" value="1"/>
</dbReference>
<evidence type="ECO:0000256" key="3">
    <source>
        <dbReference type="ARBA" id="ARBA00022840"/>
    </source>
</evidence>
<proteinExistence type="predicted"/>
<evidence type="ECO:0000256" key="4">
    <source>
        <dbReference type="SAM" id="MobiDB-lite"/>
    </source>
</evidence>
<evidence type="ECO:0000313" key="7">
    <source>
        <dbReference type="Proteomes" id="UP000198546"/>
    </source>
</evidence>
<dbReference type="InterPro" id="IPR027417">
    <property type="entry name" value="P-loop_NTPase"/>
</dbReference>
<dbReference type="InterPro" id="IPR017871">
    <property type="entry name" value="ABC_transporter-like_CS"/>
</dbReference>
<dbReference type="InterPro" id="IPR017911">
    <property type="entry name" value="MacB-like_ATP-bd"/>
</dbReference>
<dbReference type="GO" id="GO:0005886">
    <property type="term" value="C:plasma membrane"/>
    <property type="evidence" value="ECO:0007669"/>
    <property type="project" value="TreeGrafter"/>
</dbReference>
<feature type="region of interest" description="Disordered" evidence="4">
    <location>
        <begin position="1"/>
        <end position="24"/>
    </location>
</feature>
<dbReference type="RefSeq" id="WP_090590650.1">
    <property type="nucleotide sequence ID" value="NZ_LT629688.1"/>
</dbReference>
<keyword evidence="2" id="KW-0547">Nucleotide-binding</keyword>
<dbReference type="Gene3D" id="3.40.50.300">
    <property type="entry name" value="P-loop containing nucleotide triphosphate hydrolases"/>
    <property type="match status" value="1"/>
</dbReference>
<evidence type="ECO:0000256" key="1">
    <source>
        <dbReference type="ARBA" id="ARBA00022448"/>
    </source>
</evidence>
<dbReference type="GO" id="GO:0098796">
    <property type="term" value="C:membrane protein complex"/>
    <property type="evidence" value="ECO:0007669"/>
    <property type="project" value="UniProtKB-ARBA"/>
</dbReference>
<keyword evidence="1" id="KW-0813">Transport</keyword>
<dbReference type="Pfam" id="PF00005">
    <property type="entry name" value="ABC_tran"/>
    <property type="match status" value="1"/>
</dbReference>
<dbReference type="PANTHER" id="PTHR24220">
    <property type="entry name" value="IMPORT ATP-BINDING PROTEIN"/>
    <property type="match status" value="1"/>
</dbReference>
<dbReference type="GO" id="GO:0005524">
    <property type="term" value="F:ATP binding"/>
    <property type="evidence" value="ECO:0007669"/>
    <property type="project" value="UniProtKB-KW"/>
</dbReference>
<dbReference type="EMBL" id="LT629688">
    <property type="protein sequence ID" value="SDD31666.1"/>
    <property type="molecule type" value="Genomic_DNA"/>
</dbReference>
<dbReference type="GO" id="GO:0022857">
    <property type="term" value="F:transmembrane transporter activity"/>
    <property type="evidence" value="ECO:0007669"/>
    <property type="project" value="TreeGrafter"/>
</dbReference>
<dbReference type="AlphaFoldDB" id="A0A1G6TT80"/>
<sequence>MSAHPHPPDQLTDPGRPAPTPGDRREVVASAEDLTKVYGSGRTEVRAVSGVSLSLHRGSFTAVMGQSGSGKSTLMHCLAGLDRITSGRVFLGGHELSRLNDKQLTLVRRDKVGFVFQSFNLLPTLTAQQNIELPLDLAGRRVDPDHFRSVVDALGLGDRLRHRPSELSGGQQQRVAIARALLTRPDVLFADEPTGALDSATGEEVLAHLRHSADELDQTVVMVTHDAQAASWADRVLLMADGHLVDDLDSPSREQLLELLNPATGTTPRRRGPAGQGRPAVDEGATA</sequence>
<evidence type="ECO:0000256" key="2">
    <source>
        <dbReference type="ARBA" id="ARBA00022741"/>
    </source>
</evidence>
<reference evidence="6 7" key="1">
    <citation type="submission" date="2016-10" db="EMBL/GenBank/DDBJ databases">
        <authorList>
            <person name="de Groot N.N."/>
        </authorList>
    </citation>
    <scope>NUCLEOTIDE SEQUENCE [LARGE SCALE GENOMIC DNA]</scope>
    <source>
        <strain evidence="6 7">MON 2.2</strain>
    </source>
</reference>
<dbReference type="Proteomes" id="UP000198546">
    <property type="component" value="Chromosome i"/>
</dbReference>
<keyword evidence="7" id="KW-1185">Reference proteome</keyword>
<dbReference type="SMART" id="SM00382">
    <property type="entry name" value="AAA"/>
    <property type="match status" value="1"/>
</dbReference>
<protein>
    <submittedName>
        <fullName evidence="6">Putative ABC transport system ATP-binding protein</fullName>
    </submittedName>
</protein>
<evidence type="ECO:0000259" key="5">
    <source>
        <dbReference type="PROSITE" id="PS50893"/>
    </source>
</evidence>
<dbReference type="SUPFAM" id="SSF52540">
    <property type="entry name" value="P-loop containing nucleoside triphosphate hydrolases"/>
    <property type="match status" value="1"/>
</dbReference>
<dbReference type="OrthoDB" id="3176024at2"/>
<accession>A0A1G6TT80</accession>
<name>A0A1G6TT80_9ACTN</name>
<evidence type="ECO:0000313" key="6">
    <source>
        <dbReference type="EMBL" id="SDD31666.1"/>
    </source>
</evidence>
<feature type="region of interest" description="Disordered" evidence="4">
    <location>
        <begin position="260"/>
        <end position="287"/>
    </location>
</feature>
<feature type="domain" description="ABC transporter" evidence="5">
    <location>
        <begin position="29"/>
        <end position="266"/>
    </location>
</feature>
<keyword evidence="3 6" id="KW-0067">ATP-binding</keyword>